<keyword evidence="9" id="KW-1185">Reference proteome</keyword>
<comment type="subcellular location">
    <subcellularLocation>
        <location evidence="1">Cell envelope</location>
    </subcellularLocation>
</comment>
<dbReference type="InterPro" id="IPR050492">
    <property type="entry name" value="Bact_metal-bind_prot9"/>
</dbReference>
<reference evidence="9" key="1">
    <citation type="submission" date="2016-08" db="EMBL/GenBank/DDBJ databases">
        <authorList>
            <person name="Varghese N."/>
            <person name="Submissions Spin"/>
        </authorList>
    </citation>
    <scope>NUCLEOTIDE SEQUENCE [LARGE SCALE GENOMIC DNA]</scope>
    <source>
        <strain evidence="9">HAMBI 2971</strain>
    </source>
</reference>
<dbReference type="GO" id="GO:0030313">
    <property type="term" value="C:cell envelope"/>
    <property type="evidence" value="ECO:0007669"/>
    <property type="project" value="UniProtKB-SubCell"/>
</dbReference>
<gene>
    <name evidence="8" type="ORF">GA0061102_1010129</name>
</gene>
<evidence type="ECO:0000256" key="3">
    <source>
        <dbReference type="ARBA" id="ARBA00022448"/>
    </source>
</evidence>
<feature type="signal peptide" evidence="7">
    <location>
        <begin position="1"/>
        <end position="26"/>
    </location>
</feature>
<dbReference type="OrthoDB" id="9793396at2"/>
<accession>A0A1C3VAX5</accession>
<proteinExistence type="inferred from homology"/>
<evidence type="ECO:0000313" key="8">
    <source>
        <dbReference type="EMBL" id="SCB24903.1"/>
    </source>
</evidence>
<dbReference type="Gene3D" id="3.40.50.1980">
    <property type="entry name" value="Nitrogenase molybdenum iron protein domain"/>
    <property type="match status" value="2"/>
</dbReference>
<dbReference type="InterPro" id="IPR006129">
    <property type="entry name" value="AdhesinB"/>
</dbReference>
<keyword evidence="5 7" id="KW-0732">Signal</keyword>
<dbReference type="PRINTS" id="PR00690">
    <property type="entry name" value="ADHESNFAMILY"/>
</dbReference>
<dbReference type="GO" id="GO:0030001">
    <property type="term" value="P:metal ion transport"/>
    <property type="evidence" value="ECO:0007669"/>
    <property type="project" value="InterPro"/>
</dbReference>
<dbReference type="PANTHER" id="PTHR42953:SF1">
    <property type="entry name" value="METAL-BINDING PROTEIN HI_0362-RELATED"/>
    <property type="match status" value="1"/>
</dbReference>
<dbReference type="RefSeq" id="WP_092847131.1">
    <property type="nucleotide sequence ID" value="NZ_FMAH01000010.1"/>
</dbReference>
<evidence type="ECO:0000256" key="6">
    <source>
        <dbReference type="RuleBase" id="RU003512"/>
    </source>
</evidence>
<dbReference type="GO" id="GO:0007155">
    <property type="term" value="P:cell adhesion"/>
    <property type="evidence" value="ECO:0007669"/>
    <property type="project" value="InterPro"/>
</dbReference>
<dbReference type="InterPro" id="IPR006128">
    <property type="entry name" value="Lipoprotein_PsaA-like"/>
</dbReference>
<evidence type="ECO:0000256" key="1">
    <source>
        <dbReference type="ARBA" id="ARBA00004196"/>
    </source>
</evidence>
<dbReference type="EMBL" id="FMAH01000010">
    <property type="protein sequence ID" value="SCB24903.1"/>
    <property type="molecule type" value="Genomic_DNA"/>
</dbReference>
<comment type="similarity">
    <text evidence="2 6">Belongs to the bacterial solute-binding protein 9 family.</text>
</comment>
<feature type="chain" id="PRO_5008684100" evidence="7">
    <location>
        <begin position="27"/>
        <end position="300"/>
    </location>
</feature>
<dbReference type="AlphaFoldDB" id="A0A1C3VAX5"/>
<evidence type="ECO:0000256" key="2">
    <source>
        <dbReference type="ARBA" id="ARBA00011028"/>
    </source>
</evidence>
<dbReference type="SUPFAM" id="SSF53807">
    <property type="entry name" value="Helical backbone' metal receptor"/>
    <property type="match status" value="1"/>
</dbReference>
<dbReference type="Pfam" id="PF01297">
    <property type="entry name" value="ZnuA"/>
    <property type="match status" value="1"/>
</dbReference>
<dbReference type="Proteomes" id="UP000199435">
    <property type="component" value="Unassembled WGS sequence"/>
</dbReference>
<protein>
    <submittedName>
        <fullName evidence="8">Zinc/manganese transport system substrate-binding protein</fullName>
    </submittedName>
</protein>
<name>A0A1C3VAX5_9HYPH</name>
<sequence>MNKQRLLLSAAASAFIAFGVAAPASAETLNVVASFTVLADVVKHVGGDHVKVSSLVGPNGDPHEFEPSPADAKTLNAAKVVFVSGEGLEGWMDRLIIASGYKGSPVVASECINTRTMVDDGKTVIDPHVWNSPVNVKVWVGNIEKALSAADPADAADFKANAERYTKVLTELDAYAHSKFDKIPEDRRKVLTSHDAFGYFGREYKVSFLSPLGVSTETEASAANVAKLIEQIKTEHVKTYFFENSNDPRLVKQVAKATGAEPGGELYVESLSKANGPASTYEKMFRYNVDQIAAAMAKSS</sequence>
<keyword evidence="4" id="KW-0479">Metal-binding</keyword>
<dbReference type="GO" id="GO:0046872">
    <property type="term" value="F:metal ion binding"/>
    <property type="evidence" value="ECO:0007669"/>
    <property type="project" value="UniProtKB-KW"/>
</dbReference>
<organism evidence="8 9">
    <name type="scientific">Rhizobium miluonense</name>
    <dbReference type="NCBI Taxonomy" id="411945"/>
    <lineage>
        <taxon>Bacteria</taxon>
        <taxon>Pseudomonadati</taxon>
        <taxon>Pseudomonadota</taxon>
        <taxon>Alphaproteobacteria</taxon>
        <taxon>Hyphomicrobiales</taxon>
        <taxon>Rhizobiaceae</taxon>
        <taxon>Rhizobium/Agrobacterium group</taxon>
        <taxon>Rhizobium</taxon>
    </lineage>
</organism>
<keyword evidence="3 6" id="KW-0813">Transport</keyword>
<evidence type="ECO:0000256" key="4">
    <source>
        <dbReference type="ARBA" id="ARBA00022723"/>
    </source>
</evidence>
<evidence type="ECO:0000256" key="5">
    <source>
        <dbReference type="ARBA" id="ARBA00022729"/>
    </source>
</evidence>
<dbReference type="PRINTS" id="PR00691">
    <property type="entry name" value="ADHESINB"/>
</dbReference>
<dbReference type="InterPro" id="IPR006127">
    <property type="entry name" value="ZnuA-like"/>
</dbReference>
<dbReference type="STRING" id="411945.GA0061102_1010129"/>
<evidence type="ECO:0000256" key="7">
    <source>
        <dbReference type="SAM" id="SignalP"/>
    </source>
</evidence>
<evidence type="ECO:0000313" key="9">
    <source>
        <dbReference type="Proteomes" id="UP000199435"/>
    </source>
</evidence>
<dbReference type="PANTHER" id="PTHR42953">
    <property type="entry name" value="HIGH-AFFINITY ZINC UPTAKE SYSTEM PROTEIN ZNUA-RELATED"/>
    <property type="match status" value="1"/>
</dbReference>